<evidence type="ECO:0000313" key="2">
    <source>
        <dbReference type="Proteomes" id="UP001603857"/>
    </source>
</evidence>
<dbReference type="EMBL" id="JBGMDY010000008">
    <property type="protein sequence ID" value="KAL2324022.1"/>
    <property type="molecule type" value="Genomic_DNA"/>
</dbReference>
<protein>
    <submittedName>
        <fullName evidence="1">Uncharacterized protein</fullName>
    </submittedName>
</protein>
<evidence type="ECO:0000313" key="1">
    <source>
        <dbReference type="EMBL" id="KAL2324022.1"/>
    </source>
</evidence>
<keyword evidence="2" id="KW-1185">Reference proteome</keyword>
<sequence length="55" mass="6043">MQKLKESTNLLIEIDIDALLEKDLLTLDEAMKTANDAVLLAIKAVSVLKSVSLIF</sequence>
<proteinExistence type="predicted"/>
<dbReference type="Proteomes" id="UP001603857">
    <property type="component" value="Unassembled WGS sequence"/>
</dbReference>
<dbReference type="AlphaFoldDB" id="A0ABD1LKH6"/>
<name>A0ABD1LKH6_9FABA</name>
<accession>A0ABD1LKH6</accession>
<organism evidence="1 2">
    <name type="scientific">Flemingia macrophylla</name>
    <dbReference type="NCBI Taxonomy" id="520843"/>
    <lineage>
        <taxon>Eukaryota</taxon>
        <taxon>Viridiplantae</taxon>
        <taxon>Streptophyta</taxon>
        <taxon>Embryophyta</taxon>
        <taxon>Tracheophyta</taxon>
        <taxon>Spermatophyta</taxon>
        <taxon>Magnoliopsida</taxon>
        <taxon>eudicotyledons</taxon>
        <taxon>Gunneridae</taxon>
        <taxon>Pentapetalae</taxon>
        <taxon>rosids</taxon>
        <taxon>fabids</taxon>
        <taxon>Fabales</taxon>
        <taxon>Fabaceae</taxon>
        <taxon>Papilionoideae</taxon>
        <taxon>50 kb inversion clade</taxon>
        <taxon>NPAAA clade</taxon>
        <taxon>indigoferoid/millettioid clade</taxon>
        <taxon>Phaseoleae</taxon>
        <taxon>Flemingia</taxon>
    </lineage>
</organism>
<reference evidence="1 2" key="1">
    <citation type="submission" date="2024-08" db="EMBL/GenBank/DDBJ databases">
        <title>Insights into the chromosomal genome structure of Flemingia macrophylla.</title>
        <authorList>
            <person name="Ding Y."/>
            <person name="Zhao Y."/>
            <person name="Bi W."/>
            <person name="Wu M."/>
            <person name="Zhao G."/>
            <person name="Gong Y."/>
            <person name="Li W."/>
            <person name="Zhang P."/>
        </authorList>
    </citation>
    <scope>NUCLEOTIDE SEQUENCE [LARGE SCALE GENOMIC DNA]</scope>
    <source>
        <strain evidence="1">DYQJB</strain>
        <tissue evidence="1">Leaf</tissue>
    </source>
</reference>
<gene>
    <name evidence="1" type="ORF">Fmac_023080</name>
</gene>
<comment type="caution">
    <text evidence="1">The sequence shown here is derived from an EMBL/GenBank/DDBJ whole genome shotgun (WGS) entry which is preliminary data.</text>
</comment>